<keyword evidence="3" id="KW-0645">Protease</keyword>
<protein>
    <submittedName>
        <fullName evidence="3">CPBP family intramembrane metalloprotease</fullName>
    </submittedName>
</protein>
<keyword evidence="1" id="KW-1133">Transmembrane helix</keyword>
<keyword evidence="3" id="KW-0378">Hydrolase</keyword>
<evidence type="ECO:0000256" key="1">
    <source>
        <dbReference type="SAM" id="Phobius"/>
    </source>
</evidence>
<feature type="domain" description="CAAX prenyl protease 2/Lysostaphin resistance protein A-like" evidence="2">
    <location>
        <begin position="14"/>
        <end position="113"/>
    </location>
</feature>
<evidence type="ECO:0000313" key="4">
    <source>
        <dbReference type="Proteomes" id="UP000017590"/>
    </source>
</evidence>
<dbReference type="RefSeq" id="WP_158453201.1">
    <property type="nucleotide sequence ID" value="NC_022592.1"/>
</dbReference>
<proteinExistence type="predicted"/>
<name>A0ABM5NTV5_9CLOT</name>
<feature type="transmembrane region" description="Helical" evidence="1">
    <location>
        <begin position="73"/>
        <end position="95"/>
    </location>
</feature>
<sequence length="117" mass="13465">MSIIKAITHLNINYFWGLLNFAVVGFFEEFMFRGYLQTHLIIWLGKNKGWMISSALMVLMHLPQRIFSAGLSLSGAFTSIFYLVFFSLFLGYMMIKTENVTAPAILHTLCDWVRTLS</sequence>
<organism evidence="3 4">
    <name type="scientific">Clostridium autoethanogenum DSM 10061</name>
    <dbReference type="NCBI Taxonomy" id="1341692"/>
    <lineage>
        <taxon>Bacteria</taxon>
        <taxon>Bacillati</taxon>
        <taxon>Bacillota</taxon>
        <taxon>Clostridia</taxon>
        <taxon>Eubacteriales</taxon>
        <taxon>Clostridiaceae</taxon>
        <taxon>Clostridium</taxon>
    </lineage>
</organism>
<dbReference type="GO" id="GO:0008237">
    <property type="term" value="F:metallopeptidase activity"/>
    <property type="evidence" value="ECO:0007669"/>
    <property type="project" value="UniProtKB-KW"/>
</dbReference>
<accession>A0ABM5NTV5</accession>
<dbReference type="EMBL" id="CP006763">
    <property type="protein sequence ID" value="AGY75861.2"/>
    <property type="molecule type" value="Genomic_DNA"/>
</dbReference>
<evidence type="ECO:0000259" key="2">
    <source>
        <dbReference type="Pfam" id="PF02517"/>
    </source>
</evidence>
<evidence type="ECO:0000313" key="3">
    <source>
        <dbReference type="EMBL" id="AGY75861.2"/>
    </source>
</evidence>
<gene>
    <name evidence="3" type="ORF">CAETHG_1640</name>
</gene>
<dbReference type="Pfam" id="PF02517">
    <property type="entry name" value="Rce1-like"/>
    <property type="match status" value="1"/>
</dbReference>
<keyword evidence="3" id="KW-0482">Metalloprotease</keyword>
<reference evidence="4" key="1">
    <citation type="journal article" date="2014" name="Biotechnol. Biofuels">
        <title>Comparison of single-molecule sequencing and hybrid approaches for finishing the genome of Clostridium autoethanogenum and analysis of CRISPR systems in industrial relevant Clostridia.</title>
        <authorList>
            <person name="Brown S.D."/>
            <person name="Nagaraju S."/>
            <person name="Utturkar S."/>
            <person name="De Tissera S."/>
            <person name="Segovia S."/>
            <person name="Mitchell W."/>
            <person name="Land M.L."/>
            <person name="Dassanayake A."/>
            <person name="Kopke M."/>
        </authorList>
    </citation>
    <scope>NUCLEOTIDE SEQUENCE [LARGE SCALE GENOMIC DNA]</scope>
    <source>
        <strain evidence="4">DSM 10061</strain>
    </source>
</reference>
<keyword evidence="4" id="KW-1185">Reference proteome</keyword>
<feature type="transmembrane region" description="Helical" evidence="1">
    <location>
        <begin position="14"/>
        <end position="36"/>
    </location>
</feature>
<keyword evidence="1" id="KW-0812">Transmembrane</keyword>
<keyword evidence="1" id="KW-0472">Membrane</keyword>
<dbReference type="Proteomes" id="UP000017590">
    <property type="component" value="Chromosome"/>
</dbReference>
<dbReference type="InterPro" id="IPR003675">
    <property type="entry name" value="Rce1/LyrA-like_dom"/>
</dbReference>